<keyword evidence="2" id="KW-0472">Membrane</keyword>
<protein>
    <submittedName>
        <fullName evidence="4">Uncharacterized protein LOC118761074</fullName>
    </submittedName>
</protein>
<dbReference type="RefSeq" id="XP_036354635.1">
    <property type="nucleotide sequence ID" value="XM_036498742.1"/>
</dbReference>
<evidence type="ECO:0000256" key="1">
    <source>
        <dbReference type="SAM" id="MobiDB-lite"/>
    </source>
</evidence>
<feature type="transmembrane region" description="Helical" evidence="2">
    <location>
        <begin position="31"/>
        <end position="53"/>
    </location>
</feature>
<keyword evidence="2" id="KW-1133">Transmembrane helix</keyword>
<keyword evidence="2" id="KW-0812">Transmembrane</keyword>
<dbReference type="Proteomes" id="UP000515154">
    <property type="component" value="Unplaced"/>
</dbReference>
<reference evidence="4" key="1">
    <citation type="submission" date="2025-08" db="UniProtKB">
        <authorList>
            <consortium name="RefSeq"/>
        </authorList>
    </citation>
    <scope>IDENTIFICATION</scope>
</reference>
<evidence type="ECO:0000256" key="2">
    <source>
        <dbReference type="SAM" id="Phobius"/>
    </source>
</evidence>
<gene>
    <name evidence="4" type="primary">LOC118761074</name>
</gene>
<proteinExistence type="predicted"/>
<feature type="region of interest" description="Disordered" evidence="1">
    <location>
        <begin position="1"/>
        <end position="21"/>
    </location>
</feature>
<evidence type="ECO:0000313" key="3">
    <source>
        <dbReference type="Proteomes" id="UP000515154"/>
    </source>
</evidence>
<dbReference type="SUPFAM" id="SSF49842">
    <property type="entry name" value="TNF-like"/>
    <property type="match status" value="1"/>
</dbReference>
<dbReference type="KEGG" id="osn:118761074"/>
<dbReference type="AlphaFoldDB" id="A0A7E6EI36"/>
<dbReference type="InterPro" id="IPR008983">
    <property type="entry name" value="Tumour_necrosis_fac-like_dom"/>
</dbReference>
<accession>A0A7E6EI36</accession>
<organism evidence="3 4">
    <name type="scientific">Octopus sinensis</name>
    <name type="common">East Asian common octopus</name>
    <dbReference type="NCBI Taxonomy" id="2607531"/>
    <lineage>
        <taxon>Eukaryota</taxon>
        <taxon>Metazoa</taxon>
        <taxon>Spiralia</taxon>
        <taxon>Lophotrochozoa</taxon>
        <taxon>Mollusca</taxon>
        <taxon>Cephalopoda</taxon>
        <taxon>Coleoidea</taxon>
        <taxon>Octopodiformes</taxon>
        <taxon>Octopoda</taxon>
        <taxon>Incirrata</taxon>
        <taxon>Octopodidae</taxon>
        <taxon>Octopus</taxon>
    </lineage>
</organism>
<sequence length="210" mass="23814">MMPCGGADQGANEKGKDRKKSLTSKIKENKVSIIVVLAVLCAVIIAIAVAVTLKQSKVQVQTPASKFHHALFYLKTKGYKELVEMTYLQWIKDENQQEGDIELIDGTYITIPQDGVYDIKFVVQLYFSEDTPDFHLFLTLYTKNETKIESKKKTLDSSHISKHEIIELSVTRKLKANDTIFLKMNMVKFISPDKHTSHLSITVLKINEPP</sequence>
<dbReference type="Gene3D" id="2.60.120.40">
    <property type="match status" value="1"/>
</dbReference>
<evidence type="ECO:0000313" key="4">
    <source>
        <dbReference type="RefSeq" id="XP_036354635.1"/>
    </source>
</evidence>
<keyword evidence="3" id="KW-1185">Reference proteome</keyword>
<name>A0A7E6EI36_9MOLL</name>